<dbReference type="GO" id="GO:0008270">
    <property type="term" value="F:zinc ion binding"/>
    <property type="evidence" value="ECO:0007669"/>
    <property type="project" value="InterPro"/>
</dbReference>
<evidence type="ECO:0000256" key="3">
    <source>
        <dbReference type="ARBA" id="ARBA00022723"/>
    </source>
</evidence>
<protein>
    <recommendedName>
        <fullName evidence="9">Ribonuclease J</fullName>
        <shortName evidence="9">RNase J</shortName>
        <ecNumber evidence="9">3.1.-.-</ecNumber>
    </recommendedName>
</protein>
<keyword evidence="2 9" id="KW-0540">Nuclease</keyword>
<dbReference type="Pfam" id="PF17770">
    <property type="entry name" value="RNase_J_C"/>
    <property type="match status" value="1"/>
</dbReference>
<feature type="domain" description="Metallo-beta-lactamase" evidence="13">
    <location>
        <begin position="16"/>
        <end position="221"/>
    </location>
</feature>
<feature type="binding site" evidence="12">
    <location>
        <position position="440"/>
    </location>
    <ligand>
        <name>Ca(2+)</name>
        <dbReference type="ChEBI" id="CHEBI:29108"/>
    </ligand>
</feature>
<evidence type="ECO:0000259" key="13">
    <source>
        <dbReference type="SMART" id="SM00849"/>
    </source>
</evidence>
<dbReference type="InterPro" id="IPR042173">
    <property type="entry name" value="RNase_J_2"/>
</dbReference>
<feature type="binding site" evidence="12">
    <location>
        <position position="71"/>
    </location>
    <ligand>
        <name>Zn(2+)</name>
        <dbReference type="ChEBI" id="CHEBI:29105"/>
        <label>1</label>
        <note>catalytic</note>
    </ligand>
</feature>
<accession>A0A0G1RHZ4</accession>
<keyword evidence="9" id="KW-0698">rRNA processing</keyword>
<feature type="binding site" evidence="9 11">
    <location>
        <begin position="361"/>
        <end position="365"/>
    </location>
    <ligand>
        <name>substrate</name>
    </ligand>
</feature>
<name>A0A0G1RHZ4_9BACT</name>
<dbReference type="EC" id="3.1.-.-" evidence="9"/>
<proteinExistence type="inferred from homology"/>
<keyword evidence="6 12" id="KW-0862">Zinc</keyword>
<comment type="similarity">
    <text evidence="9">Belongs to the metallo-beta-lactamase superfamily. RNA-metabolizing metallo-beta-lactamase-like family. Bacterial RNase J subfamily.</text>
</comment>
<keyword evidence="3 12" id="KW-0479">Metal-binding</keyword>
<dbReference type="Pfam" id="PF22505">
    <property type="entry name" value="RNase_J_b_CASP"/>
    <property type="match status" value="1"/>
</dbReference>
<dbReference type="InterPro" id="IPR001279">
    <property type="entry name" value="Metallo-B-lactamas"/>
</dbReference>
<dbReference type="GO" id="GO:0004534">
    <property type="term" value="F:5'-3' RNA exonuclease activity"/>
    <property type="evidence" value="ECO:0007669"/>
    <property type="project" value="UniProtKB-UniRule"/>
</dbReference>
<evidence type="ECO:0000313" key="14">
    <source>
        <dbReference type="EMBL" id="KKU56677.1"/>
    </source>
</evidence>
<keyword evidence="12" id="KW-0106">Calcium</keyword>
<dbReference type="GO" id="GO:0004521">
    <property type="term" value="F:RNA endonuclease activity"/>
    <property type="evidence" value="ECO:0007669"/>
    <property type="project" value="UniProtKB-UniRule"/>
</dbReference>
<dbReference type="EMBL" id="LCNM01000004">
    <property type="protein sequence ID" value="KKU56677.1"/>
    <property type="molecule type" value="Genomic_DNA"/>
</dbReference>
<dbReference type="InterPro" id="IPR055132">
    <property type="entry name" value="RNase_J_b_CASP"/>
</dbReference>
<dbReference type="Gene3D" id="3.60.15.10">
    <property type="entry name" value="Ribonuclease Z/Hydroxyacylglutathione hydrolase-like"/>
    <property type="match status" value="1"/>
</dbReference>
<feature type="active site" description="Proton donor" evidence="10">
    <location>
        <position position="191"/>
    </location>
</feature>
<evidence type="ECO:0000256" key="11">
    <source>
        <dbReference type="PIRSR" id="PIRSR004803-2"/>
    </source>
</evidence>
<keyword evidence="7 9" id="KW-0269">Exonuclease</keyword>
<dbReference type="InterPro" id="IPR004613">
    <property type="entry name" value="RNase_J"/>
</dbReference>
<dbReference type="CDD" id="cd07714">
    <property type="entry name" value="RNaseJ_MBL-fold"/>
    <property type="match status" value="1"/>
</dbReference>
<evidence type="ECO:0000256" key="8">
    <source>
        <dbReference type="ARBA" id="ARBA00022884"/>
    </source>
</evidence>
<dbReference type="PIRSF" id="PIRSF004803">
    <property type="entry name" value="RnjA"/>
    <property type="match status" value="1"/>
</dbReference>
<dbReference type="GO" id="GO:0003723">
    <property type="term" value="F:RNA binding"/>
    <property type="evidence" value="ECO:0007669"/>
    <property type="project" value="UniProtKB-UniRule"/>
</dbReference>
<dbReference type="PANTHER" id="PTHR43694:SF1">
    <property type="entry name" value="RIBONUCLEASE J"/>
    <property type="match status" value="1"/>
</dbReference>
<dbReference type="NCBIfam" id="TIGR00649">
    <property type="entry name" value="MG423"/>
    <property type="match status" value="1"/>
</dbReference>
<feature type="binding site" evidence="12">
    <location>
        <position position="74"/>
    </location>
    <ligand>
        <name>Zn(2+)</name>
        <dbReference type="ChEBI" id="CHEBI:29105"/>
        <label>1</label>
        <note>catalytic</note>
    </ligand>
</feature>
<dbReference type="Gene3D" id="3.10.20.580">
    <property type="match status" value="1"/>
</dbReference>
<evidence type="ECO:0000313" key="15">
    <source>
        <dbReference type="Proteomes" id="UP000034607"/>
    </source>
</evidence>
<comment type="function">
    <text evidence="9">An RNase that has 5'-3' exonuclease and possibly endonuclease activity. Involved in maturation of rRNA and in some organisms also mRNA maturation and/or decay.</text>
</comment>
<feature type="binding site" evidence="12">
    <location>
        <position position="159"/>
    </location>
    <ligand>
        <name>Zn(2+)</name>
        <dbReference type="ChEBI" id="CHEBI:29105"/>
        <label>1</label>
        <note>catalytic</note>
    </ligand>
</feature>
<feature type="binding site" evidence="12">
    <location>
        <position position="69"/>
    </location>
    <ligand>
        <name>Zn(2+)</name>
        <dbReference type="ChEBI" id="CHEBI:29105"/>
        <label>1</label>
        <note>catalytic</note>
    </ligand>
</feature>
<dbReference type="AlphaFoldDB" id="A0A0G1RHZ4"/>
<feature type="binding site" evidence="12">
    <location>
        <position position="137"/>
    </location>
    <ligand>
        <name>Zn(2+)</name>
        <dbReference type="ChEBI" id="CHEBI:29105"/>
        <label>1</label>
        <note>catalytic</note>
    </ligand>
</feature>
<dbReference type="InterPro" id="IPR011108">
    <property type="entry name" value="RMMBL"/>
</dbReference>
<gene>
    <name evidence="9" type="primary">rnj</name>
    <name evidence="14" type="ORF">UX78_C0004G0003</name>
</gene>
<evidence type="ECO:0000256" key="5">
    <source>
        <dbReference type="ARBA" id="ARBA00022801"/>
    </source>
</evidence>
<dbReference type="Proteomes" id="UP000034607">
    <property type="component" value="Unassembled WGS sequence"/>
</dbReference>
<dbReference type="HAMAP" id="MF_01491">
    <property type="entry name" value="RNase_J_bact"/>
    <property type="match status" value="1"/>
</dbReference>
<comment type="caution">
    <text evidence="14">The sequence shown here is derived from an EMBL/GenBank/DDBJ whole genome shotgun (WGS) entry which is preliminary data.</text>
</comment>
<evidence type="ECO:0000256" key="2">
    <source>
        <dbReference type="ARBA" id="ARBA00022722"/>
    </source>
</evidence>
<comment type="subcellular location">
    <subcellularLocation>
        <location evidence="9">Cytoplasm</location>
    </subcellularLocation>
</comment>
<dbReference type="PANTHER" id="PTHR43694">
    <property type="entry name" value="RIBONUCLEASE J"/>
    <property type="match status" value="1"/>
</dbReference>
<evidence type="ECO:0000256" key="6">
    <source>
        <dbReference type="ARBA" id="ARBA00022833"/>
    </source>
</evidence>
<comment type="subunit">
    <text evidence="9">Homodimer, may be a subunit of the RNA degradosome.</text>
</comment>
<evidence type="ECO:0000256" key="10">
    <source>
        <dbReference type="PIRSR" id="PIRSR004803-1"/>
    </source>
</evidence>
<evidence type="ECO:0000256" key="12">
    <source>
        <dbReference type="PIRSR" id="PIRSR004803-3"/>
    </source>
</evidence>
<keyword evidence="5 9" id="KW-0378">Hydrolase</keyword>
<evidence type="ECO:0000256" key="7">
    <source>
        <dbReference type="ARBA" id="ARBA00022839"/>
    </source>
</evidence>
<keyword evidence="8 9" id="KW-0694">RNA-binding</keyword>
<dbReference type="Pfam" id="PF07521">
    <property type="entry name" value="RMMBL"/>
    <property type="match status" value="1"/>
</dbReference>
<feature type="active site" description="Proton acceptor" evidence="10">
    <location>
        <position position="365"/>
    </location>
</feature>
<dbReference type="GO" id="GO:0005737">
    <property type="term" value="C:cytoplasm"/>
    <property type="evidence" value="ECO:0007669"/>
    <property type="project" value="UniProtKB-SubCell"/>
</dbReference>
<dbReference type="Pfam" id="PF00753">
    <property type="entry name" value="Lactamase_B"/>
    <property type="match status" value="1"/>
</dbReference>
<feature type="binding site" evidence="12">
    <location>
        <position position="46"/>
    </location>
    <ligand>
        <name>Ca(2+)</name>
        <dbReference type="ChEBI" id="CHEBI:29108"/>
    </ligand>
</feature>
<evidence type="ECO:0000256" key="9">
    <source>
        <dbReference type="HAMAP-Rule" id="MF_01491"/>
    </source>
</evidence>
<dbReference type="SUPFAM" id="SSF56281">
    <property type="entry name" value="Metallo-hydrolase/oxidoreductase"/>
    <property type="match status" value="1"/>
</dbReference>
<keyword evidence="1 9" id="KW-0963">Cytoplasm</keyword>
<reference evidence="14 15" key="1">
    <citation type="journal article" date="2015" name="Nature">
        <title>rRNA introns, odd ribosomes, and small enigmatic genomes across a large radiation of phyla.</title>
        <authorList>
            <person name="Brown C.T."/>
            <person name="Hug L.A."/>
            <person name="Thomas B.C."/>
            <person name="Sharon I."/>
            <person name="Castelle C.J."/>
            <person name="Singh A."/>
            <person name="Wilkins M.J."/>
            <person name="Williams K.H."/>
            <person name="Banfield J.F."/>
        </authorList>
    </citation>
    <scope>NUCLEOTIDE SEQUENCE [LARGE SCALE GENOMIC DNA]</scope>
</reference>
<comment type="cofactor">
    <cofactor evidence="12">
        <name>Ca(2+)</name>
        <dbReference type="ChEBI" id="CHEBI:29108"/>
    </cofactor>
    <text evidence="12">Binds 1 Ca(2+) cation per subunit. Seen in 1 crystal structure, it is not clear if it is physiologically important.</text>
</comment>
<feature type="binding site" evidence="12">
    <location>
        <position position="44"/>
    </location>
    <ligand>
        <name>Ca(2+)</name>
        <dbReference type="ChEBI" id="CHEBI:29108"/>
    </ligand>
</feature>
<dbReference type="InterPro" id="IPR030854">
    <property type="entry name" value="RNase_J_bac"/>
</dbReference>
<keyword evidence="4 9" id="KW-0255">Endonuclease</keyword>
<comment type="cofactor">
    <cofactor evidence="12">
        <name>Zn(2+)</name>
        <dbReference type="ChEBI" id="CHEBI:29105"/>
    </cofactor>
    <text evidence="12">Binds 2 Zn(2+) ions per subunit. It is not clear if Zn(2+) or Mg(2+) is physiologically important.</text>
</comment>
<dbReference type="GO" id="GO:0006364">
    <property type="term" value="P:rRNA processing"/>
    <property type="evidence" value="ECO:0007669"/>
    <property type="project" value="UniProtKB-UniRule"/>
</dbReference>
<evidence type="ECO:0000256" key="4">
    <source>
        <dbReference type="ARBA" id="ARBA00022759"/>
    </source>
</evidence>
<evidence type="ECO:0000256" key="1">
    <source>
        <dbReference type="ARBA" id="ARBA00022490"/>
    </source>
</evidence>
<dbReference type="Gene3D" id="3.40.50.10710">
    <property type="entry name" value="Metallo-hydrolase/oxidoreductase"/>
    <property type="match status" value="1"/>
</dbReference>
<dbReference type="InterPro" id="IPR041636">
    <property type="entry name" value="RNase_J_C"/>
</dbReference>
<feature type="binding site" evidence="12">
    <location>
        <position position="73"/>
    </location>
    <ligand>
        <name>Zn(2+)</name>
        <dbReference type="ChEBI" id="CHEBI:29105"/>
        <label>1</label>
        <note>catalytic</note>
    </ligand>
</feature>
<dbReference type="SMART" id="SM00849">
    <property type="entry name" value="Lactamase_B"/>
    <property type="match status" value="1"/>
</dbReference>
<sequence>MGQLKIIPLGGFGNVNTNMFVYELDNDILLVDCGIGFPSEDMLGVDVLIPDISYLKDKLSKIRGLVITHGHEDHIGSLPYILPKLPDVPVYASRLPAALIIDKLSEYQSIPQNIHVLPQRQPLYLGQFTIESIHVTHSIPDSTHLLISTPEGTVYHGSDFKFDFTPVYKDFSDLQRIAQAGSQGIDLLLSDCLGSERKGYTPSETTLDDTFDRELTDCPGKFIVTSIGSNISRWYQASKAAVRNGRKIVLAGRSVDRNLAVARKLGYYDIPQNSFVQLHQAKRLPPNKICVLAAGSQGQTGSALERIASGDHRDITLQPYDKVVFSSDYIPGTEASVATVINELSRKQATVVYTAITDNLHVSGHGSQQDLLLLLSLTRPKYVLPFGGNYNQMVQYSRLAKSMGYPTQKIFLPMTNQTVIVSNKQASLGPTVSIRNIMVDGLGIGDVGEVVLRDRQQLAEEGVVIAVLEADQNDLSSLVNFELVSRGFVFEKYSTDLLSRASDRVKKAIATKRGKIESDRHLKQLVIDTLGRFLFNETHRRPMILPVVVEV</sequence>
<dbReference type="InterPro" id="IPR036866">
    <property type="entry name" value="RibonucZ/Hydroxyglut_hydro"/>
</dbReference>
<organism evidence="14 15">
    <name type="scientific">Candidatus Amesbacteria bacterium GW2011_GWA2_47_11</name>
    <dbReference type="NCBI Taxonomy" id="1618357"/>
    <lineage>
        <taxon>Bacteria</taxon>
        <taxon>Candidatus Amesiibacteriota</taxon>
    </lineage>
</organism>